<organism evidence="1 2">
    <name type="scientific">Nelumbo nucifera</name>
    <name type="common">Sacred lotus</name>
    <dbReference type="NCBI Taxonomy" id="4432"/>
    <lineage>
        <taxon>Eukaryota</taxon>
        <taxon>Viridiplantae</taxon>
        <taxon>Streptophyta</taxon>
        <taxon>Embryophyta</taxon>
        <taxon>Tracheophyta</taxon>
        <taxon>Spermatophyta</taxon>
        <taxon>Magnoliopsida</taxon>
        <taxon>Proteales</taxon>
        <taxon>Nelumbonaceae</taxon>
        <taxon>Nelumbo</taxon>
    </lineage>
</organism>
<sequence>MLSQCPRGKERAYEEFEALAMSSGFSSCERLCCAYDMWVMEFHK</sequence>
<dbReference type="InterPro" id="IPR029063">
    <property type="entry name" value="SAM-dependent_MTases_sf"/>
</dbReference>
<evidence type="ECO:0008006" key="3">
    <source>
        <dbReference type="Google" id="ProtNLM"/>
    </source>
</evidence>
<reference evidence="1 2" key="1">
    <citation type="journal article" date="2020" name="Mol. Biol. Evol.">
        <title>Distinct Expression and Methylation Patterns for Genes with Different Fates following a Single Whole-Genome Duplication in Flowering Plants.</title>
        <authorList>
            <person name="Shi T."/>
            <person name="Rahmani R.S."/>
            <person name="Gugger P.F."/>
            <person name="Wang M."/>
            <person name="Li H."/>
            <person name="Zhang Y."/>
            <person name="Li Z."/>
            <person name="Wang Q."/>
            <person name="Van de Peer Y."/>
            <person name="Marchal K."/>
            <person name="Chen J."/>
        </authorList>
    </citation>
    <scope>NUCLEOTIDE SEQUENCE [LARGE SCALE GENOMIC DNA]</scope>
    <source>
        <tissue evidence="1">Leaf</tissue>
    </source>
</reference>
<evidence type="ECO:0000313" key="2">
    <source>
        <dbReference type="Proteomes" id="UP000607653"/>
    </source>
</evidence>
<evidence type="ECO:0000313" key="1">
    <source>
        <dbReference type="EMBL" id="DAD24636.1"/>
    </source>
</evidence>
<dbReference type="Proteomes" id="UP000607653">
    <property type="component" value="Unassembled WGS sequence"/>
</dbReference>
<comment type="caution">
    <text evidence="1">The sequence shown here is derived from an EMBL/GenBank/DDBJ whole genome shotgun (WGS) entry which is preliminary data.</text>
</comment>
<dbReference type="Gene3D" id="3.40.50.150">
    <property type="entry name" value="Vaccinia Virus protein VP39"/>
    <property type="match status" value="1"/>
</dbReference>
<accession>A0A822Y058</accession>
<proteinExistence type="predicted"/>
<name>A0A822Y058_NELNU</name>
<keyword evidence="2" id="KW-1185">Reference proteome</keyword>
<dbReference type="AlphaFoldDB" id="A0A822Y058"/>
<dbReference type="PROSITE" id="PS51257">
    <property type="entry name" value="PROKAR_LIPOPROTEIN"/>
    <property type="match status" value="1"/>
</dbReference>
<protein>
    <recommendedName>
        <fullName evidence="3">Caffeic acid 3-O-methyltransferase-like</fullName>
    </recommendedName>
</protein>
<gene>
    <name evidence="1" type="ORF">HUJ06_026100</name>
</gene>
<dbReference type="EMBL" id="DUZY01000001">
    <property type="protein sequence ID" value="DAD24636.1"/>
    <property type="molecule type" value="Genomic_DNA"/>
</dbReference>